<gene>
    <name evidence="1" type="ORF">J1TS3_36930</name>
</gene>
<comment type="caution">
    <text evidence="1">The sequence shown here is derived from an EMBL/GenBank/DDBJ whole genome shotgun (WGS) entry which is preliminary data.</text>
</comment>
<dbReference type="Proteomes" id="UP000680279">
    <property type="component" value="Unassembled WGS sequence"/>
</dbReference>
<reference evidence="1 2" key="1">
    <citation type="submission" date="2021-03" db="EMBL/GenBank/DDBJ databases">
        <title>Antimicrobial resistance genes in bacteria isolated from Japanese honey, and their potential for conferring macrolide and lincosamide resistance in the American foulbrood pathogen Paenibacillus larvae.</title>
        <authorList>
            <person name="Okamoto M."/>
            <person name="Kumagai M."/>
            <person name="Kanamori H."/>
            <person name="Takamatsu D."/>
        </authorList>
    </citation>
    <scope>NUCLEOTIDE SEQUENCE [LARGE SCALE GENOMIC DNA]</scope>
    <source>
        <strain evidence="1 2">J1TS3</strain>
    </source>
</reference>
<dbReference type="EMBL" id="BOQT01000018">
    <property type="protein sequence ID" value="GIN22559.1"/>
    <property type="molecule type" value="Genomic_DNA"/>
</dbReference>
<organism evidence="1 2">
    <name type="scientific">Siminovitchia fordii</name>
    <dbReference type="NCBI Taxonomy" id="254759"/>
    <lineage>
        <taxon>Bacteria</taxon>
        <taxon>Bacillati</taxon>
        <taxon>Bacillota</taxon>
        <taxon>Bacilli</taxon>
        <taxon>Bacillales</taxon>
        <taxon>Bacillaceae</taxon>
        <taxon>Siminovitchia</taxon>
    </lineage>
</organism>
<accession>A0ABQ4KA08</accession>
<keyword evidence="2" id="KW-1185">Reference proteome</keyword>
<evidence type="ECO:0000313" key="1">
    <source>
        <dbReference type="EMBL" id="GIN22559.1"/>
    </source>
</evidence>
<sequence>MLFDCPEAPKDFREDTWGRGKELLWQAKWLEKNKGFIHLEHMEIDLDLG</sequence>
<name>A0ABQ4KA08_9BACI</name>
<evidence type="ECO:0000313" key="2">
    <source>
        <dbReference type="Proteomes" id="UP000680279"/>
    </source>
</evidence>
<protein>
    <submittedName>
        <fullName evidence="1">Uncharacterized protein</fullName>
    </submittedName>
</protein>
<proteinExistence type="predicted"/>